<dbReference type="EMBL" id="CAADHB010000246">
    <property type="protein sequence ID" value="VFK81179.1"/>
    <property type="molecule type" value="Genomic_DNA"/>
</dbReference>
<gene>
    <name evidence="2" type="ORF">BECKSD772D_GA0070982_12461</name>
</gene>
<proteinExistence type="predicted"/>
<sequence length="130" mass="14158">MGSGLESQILYSKPRTIVDKIVDAGKSSSFQFQRIPCLCSNPEAGVSGITRSQAGAWERAESYGHIANCTRNIGRRAGHSNEYIGHIADFSGQLAEMTRQIAELSGRTAELSGQLGKMTGHFLDMPRQRT</sequence>
<name>A0A451BSB4_9GAMM</name>
<protein>
    <recommendedName>
        <fullName evidence="3">Methyl-accepting chemotaxis protein (MCP) signalling domain-containing protein</fullName>
    </recommendedName>
</protein>
<evidence type="ECO:0000256" key="1">
    <source>
        <dbReference type="SAM" id="Coils"/>
    </source>
</evidence>
<keyword evidence="1" id="KW-0175">Coiled coil</keyword>
<feature type="coiled-coil region" evidence="1">
    <location>
        <begin position="87"/>
        <end position="114"/>
    </location>
</feature>
<accession>A0A451BSB4</accession>
<dbReference type="AlphaFoldDB" id="A0A451BSB4"/>
<reference evidence="2" key="1">
    <citation type="submission" date="2019-02" db="EMBL/GenBank/DDBJ databases">
        <authorList>
            <person name="Gruber-Vodicka R. H."/>
            <person name="Seah K. B. B."/>
        </authorList>
    </citation>
    <scope>NUCLEOTIDE SEQUENCE</scope>
    <source>
        <strain evidence="2">BECK_S127</strain>
    </source>
</reference>
<evidence type="ECO:0000313" key="2">
    <source>
        <dbReference type="EMBL" id="VFK81179.1"/>
    </source>
</evidence>
<evidence type="ECO:0008006" key="3">
    <source>
        <dbReference type="Google" id="ProtNLM"/>
    </source>
</evidence>
<organism evidence="2">
    <name type="scientific">Candidatus Kentrum sp. SD</name>
    <dbReference type="NCBI Taxonomy" id="2126332"/>
    <lineage>
        <taxon>Bacteria</taxon>
        <taxon>Pseudomonadati</taxon>
        <taxon>Pseudomonadota</taxon>
        <taxon>Gammaproteobacteria</taxon>
        <taxon>Candidatus Kentrum</taxon>
    </lineage>
</organism>